<keyword evidence="1" id="KW-0238">DNA-binding</keyword>
<dbReference type="InterPro" id="IPR010499">
    <property type="entry name" value="AraC_E-bd"/>
</dbReference>
<gene>
    <name evidence="3" type="ORF">QP939_47590</name>
</gene>
<dbReference type="CDD" id="cd01107">
    <property type="entry name" value="HTH_BmrR"/>
    <property type="match status" value="1"/>
</dbReference>
<reference evidence="3 4" key="1">
    <citation type="submission" date="2023-06" db="EMBL/GenBank/DDBJ databases">
        <authorList>
            <person name="Oyuntsetseg B."/>
            <person name="Kim S.B."/>
        </authorList>
    </citation>
    <scope>NUCLEOTIDE SEQUENCE [LARGE SCALE GENOMIC DNA]</scope>
    <source>
        <strain evidence="3 4">2-2</strain>
    </source>
</reference>
<dbReference type="InterPro" id="IPR011256">
    <property type="entry name" value="Reg_factor_effector_dom_sf"/>
</dbReference>
<dbReference type="EMBL" id="CP127173">
    <property type="protein sequence ID" value="WIV56380.1"/>
    <property type="molecule type" value="Genomic_DNA"/>
</dbReference>
<dbReference type="Gene3D" id="3.20.80.10">
    <property type="entry name" value="Regulatory factor, effector binding domain"/>
    <property type="match status" value="1"/>
</dbReference>
<dbReference type="SUPFAM" id="SSF55136">
    <property type="entry name" value="Probable bacterial effector-binding domain"/>
    <property type="match status" value="1"/>
</dbReference>
<dbReference type="InterPro" id="IPR009061">
    <property type="entry name" value="DNA-bd_dom_put_sf"/>
</dbReference>
<evidence type="ECO:0000313" key="3">
    <source>
        <dbReference type="EMBL" id="WIV56380.1"/>
    </source>
</evidence>
<dbReference type="InterPro" id="IPR047057">
    <property type="entry name" value="MerR_fam"/>
</dbReference>
<dbReference type="Pfam" id="PF13411">
    <property type="entry name" value="MerR_1"/>
    <property type="match status" value="1"/>
</dbReference>
<evidence type="ECO:0000259" key="2">
    <source>
        <dbReference type="PROSITE" id="PS50937"/>
    </source>
</evidence>
<dbReference type="Gene3D" id="1.10.1660.10">
    <property type="match status" value="1"/>
</dbReference>
<dbReference type="PANTHER" id="PTHR30204">
    <property type="entry name" value="REDOX-CYCLING DRUG-SENSING TRANSCRIPTIONAL ACTIVATOR SOXR"/>
    <property type="match status" value="1"/>
</dbReference>
<sequence length="276" mass="29859">MFRGLTIGEFAQLTHLSVRTLRRYHESGLLEPASVDPASGYRYYTADQIPAAQVIHRLRELDVPLADVAKILATEDPAERADLAGGHLRRLEEELARTRAAVVSLRRLLRPGDDELAVELRSVAVKTVAAVEGVVDHDDVLAWYGEAMAELDAALVGLPLPGPPGGRYANELFTGGRGEVLVYRPVADPPARGRVRPVELPAAELAVVVHSGPHDDIDVTYGRLGAWVVEHALAVAGPVHETYLVGPRDTPDPAAWRTEIGWPVFRLSPPSQDGPA</sequence>
<dbReference type="InterPro" id="IPR000551">
    <property type="entry name" value="MerR-type_HTH_dom"/>
</dbReference>
<dbReference type="PROSITE" id="PS50937">
    <property type="entry name" value="HTH_MERR_2"/>
    <property type="match status" value="1"/>
</dbReference>
<dbReference type="PANTHER" id="PTHR30204:SF97">
    <property type="entry name" value="MERR FAMILY REGULATORY PROTEIN"/>
    <property type="match status" value="1"/>
</dbReference>
<organism evidence="3 4">
    <name type="scientific">Amycolatopsis nalaikhensis</name>
    <dbReference type="NCBI Taxonomy" id="715472"/>
    <lineage>
        <taxon>Bacteria</taxon>
        <taxon>Bacillati</taxon>
        <taxon>Actinomycetota</taxon>
        <taxon>Actinomycetes</taxon>
        <taxon>Pseudonocardiales</taxon>
        <taxon>Pseudonocardiaceae</taxon>
        <taxon>Amycolatopsis</taxon>
    </lineage>
</organism>
<dbReference type="SMART" id="SM00422">
    <property type="entry name" value="HTH_MERR"/>
    <property type="match status" value="1"/>
</dbReference>
<evidence type="ECO:0000256" key="1">
    <source>
        <dbReference type="ARBA" id="ARBA00023125"/>
    </source>
</evidence>
<dbReference type="RefSeq" id="WP_285453513.1">
    <property type="nucleotide sequence ID" value="NZ_CP127173.1"/>
</dbReference>
<keyword evidence="4" id="KW-1185">Reference proteome</keyword>
<dbReference type="SMART" id="SM00871">
    <property type="entry name" value="AraC_E_bind"/>
    <property type="match status" value="1"/>
</dbReference>
<dbReference type="InterPro" id="IPR029442">
    <property type="entry name" value="GyrI-like"/>
</dbReference>
<evidence type="ECO:0000313" key="4">
    <source>
        <dbReference type="Proteomes" id="UP001227101"/>
    </source>
</evidence>
<dbReference type="SUPFAM" id="SSF46955">
    <property type="entry name" value="Putative DNA-binding domain"/>
    <property type="match status" value="1"/>
</dbReference>
<protein>
    <submittedName>
        <fullName evidence="3">MerR family transcriptional regulator</fullName>
    </submittedName>
</protein>
<dbReference type="Pfam" id="PF06445">
    <property type="entry name" value="GyrI-like"/>
    <property type="match status" value="1"/>
</dbReference>
<accession>A0ABY8XLE4</accession>
<dbReference type="Proteomes" id="UP001227101">
    <property type="component" value="Chromosome"/>
</dbReference>
<feature type="domain" description="HTH merR-type" evidence="2">
    <location>
        <begin position="4"/>
        <end position="74"/>
    </location>
</feature>
<name>A0ABY8XLE4_9PSEU</name>
<proteinExistence type="predicted"/>